<dbReference type="Gene3D" id="3.40.50.2300">
    <property type="match status" value="2"/>
</dbReference>
<sequence>MKKRVLALLMVATMAMSSLVACGNKTETPAETPAASGAPETEAPAEPAKTVKIGMVTDVGGVHDGSFNQSSWEGLQRAQKELGIEAKYLESATDADYSPNIETFVDEGYDLIICVGYMLADATRKAAEAYPDQKFAIIDDSSNADLPNVTCLMFEQAQASYLVGVVAGMATQTNNVGFVLGMASETMNQFGYGYLAGVLDTNPDCKIQQVNANSFGDTAMGKSTATQMVTNGADVIFHAAGGTGIGVIEGCKESKIWAIGVDSDQSVLAPETILTSAMKRVDNACFDIAKACVEGNVESGVKTYDLASAGVDVAPTTDNLTDEIKVAVEDAKAKIIAGEIVVPTTQADFEAKYGDAYELD</sequence>
<evidence type="ECO:0000256" key="2">
    <source>
        <dbReference type="ARBA" id="ARBA00008610"/>
    </source>
</evidence>
<comment type="caution">
    <text evidence="10">The sequence shown here is derived from an EMBL/GenBank/DDBJ whole genome shotgun (WGS) entry which is preliminary data.</text>
</comment>
<comment type="subcellular location">
    <subcellularLocation>
        <location evidence="1">Cell membrane</location>
        <topology evidence="1">Lipid-anchor</topology>
    </subcellularLocation>
</comment>
<dbReference type="AlphaFoldDB" id="A0A0V8QBL6"/>
<evidence type="ECO:0000313" key="10">
    <source>
        <dbReference type="EMBL" id="KSV57822.1"/>
    </source>
</evidence>
<keyword evidence="6" id="KW-0449">Lipoprotein</keyword>
<evidence type="ECO:0000256" key="7">
    <source>
        <dbReference type="SAM" id="MobiDB-lite"/>
    </source>
</evidence>
<comment type="similarity">
    <text evidence="2">Belongs to the BMP lipoprotein family.</text>
</comment>
<dbReference type="CDD" id="cd06354">
    <property type="entry name" value="PBP1_PrnA-like"/>
    <property type="match status" value="1"/>
</dbReference>
<dbReference type="STRING" id="290052.ASU35_03670"/>
<evidence type="ECO:0000256" key="5">
    <source>
        <dbReference type="ARBA" id="ARBA00023136"/>
    </source>
</evidence>
<keyword evidence="3" id="KW-1003">Cell membrane</keyword>
<evidence type="ECO:0000256" key="6">
    <source>
        <dbReference type="ARBA" id="ARBA00023288"/>
    </source>
</evidence>
<dbReference type="InterPro" id="IPR050957">
    <property type="entry name" value="BMP_lipoprotein"/>
</dbReference>
<organism evidence="10 11">
    <name type="scientific">Acetivibrio ethanolgignens</name>
    <dbReference type="NCBI Taxonomy" id="290052"/>
    <lineage>
        <taxon>Bacteria</taxon>
        <taxon>Bacillati</taxon>
        <taxon>Bacillota</taxon>
        <taxon>Clostridia</taxon>
        <taxon>Eubacteriales</taxon>
        <taxon>Oscillospiraceae</taxon>
        <taxon>Acetivibrio</taxon>
    </lineage>
</organism>
<accession>A0A0V8QBL6</accession>
<dbReference type="GO" id="GO:0005886">
    <property type="term" value="C:plasma membrane"/>
    <property type="evidence" value="ECO:0007669"/>
    <property type="project" value="UniProtKB-SubCell"/>
</dbReference>
<feature type="chain" id="PRO_5039033002" description="ABC transporter substrate-binding protein PnrA-like domain-containing protein" evidence="8">
    <location>
        <begin position="22"/>
        <end position="360"/>
    </location>
</feature>
<keyword evidence="5" id="KW-0472">Membrane</keyword>
<dbReference type="OrthoDB" id="9769871at2"/>
<dbReference type="PANTHER" id="PTHR34296:SF2">
    <property type="entry name" value="ABC TRANSPORTER GUANOSINE-BINDING PROTEIN NUPN"/>
    <property type="match status" value="1"/>
</dbReference>
<evidence type="ECO:0000256" key="1">
    <source>
        <dbReference type="ARBA" id="ARBA00004193"/>
    </source>
</evidence>
<feature type="signal peptide" evidence="8">
    <location>
        <begin position="1"/>
        <end position="21"/>
    </location>
</feature>
<dbReference type="EMBL" id="LNAM01000197">
    <property type="protein sequence ID" value="KSV57822.1"/>
    <property type="molecule type" value="Genomic_DNA"/>
</dbReference>
<dbReference type="Proteomes" id="UP000054874">
    <property type="component" value="Unassembled WGS sequence"/>
</dbReference>
<evidence type="ECO:0000313" key="11">
    <source>
        <dbReference type="Proteomes" id="UP000054874"/>
    </source>
</evidence>
<protein>
    <recommendedName>
        <fullName evidence="9">ABC transporter substrate-binding protein PnrA-like domain-containing protein</fullName>
    </recommendedName>
</protein>
<dbReference type="Pfam" id="PF02608">
    <property type="entry name" value="Bmp"/>
    <property type="match status" value="1"/>
</dbReference>
<evidence type="ECO:0000256" key="8">
    <source>
        <dbReference type="SAM" id="SignalP"/>
    </source>
</evidence>
<dbReference type="PROSITE" id="PS51257">
    <property type="entry name" value="PROKAR_LIPOPROTEIN"/>
    <property type="match status" value="1"/>
</dbReference>
<keyword evidence="11" id="KW-1185">Reference proteome</keyword>
<dbReference type="InterPro" id="IPR028082">
    <property type="entry name" value="Peripla_BP_I"/>
</dbReference>
<evidence type="ECO:0000256" key="3">
    <source>
        <dbReference type="ARBA" id="ARBA00022475"/>
    </source>
</evidence>
<name>A0A0V8QBL6_9FIRM</name>
<dbReference type="PANTHER" id="PTHR34296">
    <property type="entry name" value="TRANSCRIPTIONAL ACTIVATOR PROTEIN MED"/>
    <property type="match status" value="1"/>
</dbReference>
<feature type="domain" description="ABC transporter substrate-binding protein PnrA-like" evidence="9">
    <location>
        <begin position="54"/>
        <end position="345"/>
    </location>
</feature>
<dbReference type="RefSeq" id="WP_058353877.1">
    <property type="nucleotide sequence ID" value="NZ_CABMMD010000197.1"/>
</dbReference>
<reference evidence="10 11" key="1">
    <citation type="submission" date="2015-11" db="EMBL/GenBank/DDBJ databases">
        <title>Butyribacter intestini gen. nov., sp. nov., a butyric acid-producing bacterium of the family Lachnospiraceae isolated from the human faeces.</title>
        <authorList>
            <person name="Zou Y."/>
            <person name="Xue W."/>
            <person name="Luo G."/>
            <person name="Lv M."/>
        </authorList>
    </citation>
    <scope>NUCLEOTIDE SEQUENCE [LARGE SCALE GENOMIC DNA]</scope>
    <source>
        <strain evidence="10 11">ACET-33324</strain>
    </source>
</reference>
<evidence type="ECO:0000256" key="4">
    <source>
        <dbReference type="ARBA" id="ARBA00022729"/>
    </source>
</evidence>
<dbReference type="SUPFAM" id="SSF53822">
    <property type="entry name" value="Periplasmic binding protein-like I"/>
    <property type="match status" value="1"/>
</dbReference>
<gene>
    <name evidence="10" type="ORF">ASU35_03670</name>
</gene>
<evidence type="ECO:0000259" key="9">
    <source>
        <dbReference type="Pfam" id="PF02608"/>
    </source>
</evidence>
<proteinExistence type="inferred from homology"/>
<dbReference type="InterPro" id="IPR003760">
    <property type="entry name" value="PnrA-like"/>
</dbReference>
<keyword evidence="4 8" id="KW-0732">Signal</keyword>
<feature type="region of interest" description="Disordered" evidence="7">
    <location>
        <begin position="26"/>
        <end position="48"/>
    </location>
</feature>